<evidence type="ECO:0000313" key="1">
    <source>
        <dbReference type="EMBL" id="KAI3763976.1"/>
    </source>
</evidence>
<protein>
    <submittedName>
        <fullName evidence="1">Uncharacterized protein</fullName>
    </submittedName>
</protein>
<keyword evidence="2" id="KW-1185">Reference proteome</keyword>
<proteinExistence type="predicted"/>
<dbReference type="Proteomes" id="UP001055811">
    <property type="component" value="Linkage Group LG03"/>
</dbReference>
<gene>
    <name evidence="1" type="ORF">L2E82_13974</name>
</gene>
<accession>A0ACB9EZW7</accession>
<sequence>MAPDTLCNLPRVPSTDNFEDLLEDMEFDEGLLRELLDEVNDVNMDKISMMETVVNDIPPLKEKNGDSSHVIPDHESQLLFYQDKPTPEFDYWISQQIAEMPPCSFTGLSFENEMMPAIWHLELENRIEDMMVDDIAYVELWED</sequence>
<evidence type="ECO:0000313" key="2">
    <source>
        <dbReference type="Proteomes" id="UP001055811"/>
    </source>
</evidence>
<comment type="caution">
    <text evidence="1">The sequence shown here is derived from an EMBL/GenBank/DDBJ whole genome shotgun (WGS) entry which is preliminary data.</text>
</comment>
<dbReference type="EMBL" id="CM042011">
    <property type="protein sequence ID" value="KAI3763976.1"/>
    <property type="molecule type" value="Genomic_DNA"/>
</dbReference>
<reference evidence="2" key="1">
    <citation type="journal article" date="2022" name="Mol. Ecol. Resour.">
        <title>The genomes of chicory, endive, great burdock and yacon provide insights into Asteraceae palaeo-polyploidization history and plant inulin production.</title>
        <authorList>
            <person name="Fan W."/>
            <person name="Wang S."/>
            <person name="Wang H."/>
            <person name="Wang A."/>
            <person name="Jiang F."/>
            <person name="Liu H."/>
            <person name="Zhao H."/>
            <person name="Xu D."/>
            <person name="Zhang Y."/>
        </authorList>
    </citation>
    <scope>NUCLEOTIDE SEQUENCE [LARGE SCALE GENOMIC DNA]</scope>
    <source>
        <strain evidence="2">cv. Punajuju</strain>
    </source>
</reference>
<organism evidence="1 2">
    <name type="scientific">Cichorium intybus</name>
    <name type="common">Chicory</name>
    <dbReference type="NCBI Taxonomy" id="13427"/>
    <lineage>
        <taxon>Eukaryota</taxon>
        <taxon>Viridiplantae</taxon>
        <taxon>Streptophyta</taxon>
        <taxon>Embryophyta</taxon>
        <taxon>Tracheophyta</taxon>
        <taxon>Spermatophyta</taxon>
        <taxon>Magnoliopsida</taxon>
        <taxon>eudicotyledons</taxon>
        <taxon>Gunneridae</taxon>
        <taxon>Pentapetalae</taxon>
        <taxon>asterids</taxon>
        <taxon>campanulids</taxon>
        <taxon>Asterales</taxon>
        <taxon>Asteraceae</taxon>
        <taxon>Cichorioideae</taxon>
        <taxon>Cichorieae</taxon>
        <taxon>Cichoriinae</taxon>
        <taxon>Cichorium</taxon>
    </lineage>
</organism>
<name>A0ACB9EZW7_CICIN</name>
<reference evidence="1 2" key="2">
    <citation type="journal article" date="2022" name="Mol. Ecol. Resour.">
        <title>The genomes of chicory, endive, great burdock and yacon provide insights into Asteraceae paleo-polyploidization history and plant inulin production.</title>
        <authorList>
            <person name="Fan W."/>
            <person name="Wang S."/>
            <person name="Wang H."/>
            <person name="Wang A."/>
            <person name="Jiang F."/>
            <person name="Liu H."/>
            <person name="Zhao H."/>
            <person name="Xu D."/>
            <person name="Zhang Y."/>
        </authorList>
    </citation>
    <scope>NUCLEOTIDE SEQUENCE [LARGE SCALE GENOMIC DNA]</scope>
    <source>
        <strain evidence="2">cv. Punajuju</strain>
        <tissue evidence="1">Leaves</tissue>
    </source>
</reference>